<accession>A0ABW9IQ75</accession>
<dbReference type="Proteomes" id="UP001631993">
    <property type="component" value="Unassembled WGS sequence"/>
</dbReference>
<protein>
    <submittedName>
        <fullName evidence="1">Uncharacterized protein</fullName>
    </submittedName>
</protein>
<dbReference type="RefSeq" id="WP_369279803.1">
    <property type="nucleotide sequence ID" value="NZ_JBJVMW010000010.1"/>
</dbReference>
<name>A0ABW9IQ75_STRGJ</name>
<organism evidence="1 2">
    <name type="scientific">Streptomyces galilaeus</name>
    <dbReference type="NCBI Taxonomy" id="33899"/>
    <lineage>
        <taxon>Bacteria</taxon>
        <taxon>Bacillati</taxon>
        <taxon>Actinomycetota</taxon>
        <taxon>Actinomycetes</taxon>
        <taxon>Kitasatosporales</taxon>
        <taxon>Streptomycetaceae</taxon>
        <taxon>Streptomyces</taxon>
    </lineage>
</organism>
<reference evidence="1 2" key="1">
    <citation type="submission" date="2024-12" db="EMBL/GenBank/DDBJ databases">
        <title>Forecasting of Potato common scab and diversities of Pathogenic streptomyces spp. in china.</title>
        <authorList>
            <person name="Handique U."/>
            <person name="Wu J."/>
        </authorList>
    </citation>
    <scope>NUCLEOTIDE SEQUENCE [LARGE SCALE GENOMIC DNA]</scope>
    <source>
        <strain evidence="1 2">ZRIMU1585</strain>
    </source>
</reference>
<dbReference type="EMBL" id="JBJVNE010000014">
    <property type="protein sequence ID" value="MFM9649800.1"/>
    <property type="molecule type" value="Genomic_DNA"/>
</dbReference>
<comment type="caution">
    <text evidence="1">The sequence shown here is derived from an EMBL/GenBank/DDBJ whole genome shotgun (WGS) entry which is preliminary data.</text>
</comment>
<proteinExistence type="predicted"/>
<sequence length="122" mass="13667">MRDGMRLEIDGEDFTTECEEVRFATPRLAYEEDNGSSRLRFLGPAGFQVTLINPTGRALALVDDGRTTRTVKITASGMAVTHPTRFHREWTATDGTRKVFGSLAWDHARDAQWVDEPQLAQA</sequence>
<evidence type="ECO:0000313" key="1">
    <source>
        <dbReference type="EMBL" id="MFM9649800.1"/>
    </source>
</evidence>
<evidence type="ECO:0000313" key="2">
    <source>
        <dbReference type="Proteomes" id="UP001631993"/>
    </source>
</evidence>
<keyword evidence="2" id="KW-1185">Reference proteome</keyword>
<gene>
    <name evidence="1" type="ORF">ACKI1S_27090</name>
</gene>